<dbReference type="Proteomes" id="UP000622638">
    <property type="component" value="Unassembled WGS sequence"/>
</dbReference>
<dbReference type="EMBL" id="BMKG01000058">
    <property type="protein sequence ID" value="GGC25592.1"/>
    <property type="molecule type" value="Genomic_DNA"/>
</dbReference>
<dbReference type="AlphaFoldDB" id="A0A6I3T4N5"/>
<reference evidence="4" key="2">
    <citation type="journal article" date="2019" name="Int. J. Syst. Evol. Microbiol.">
        <title>The Global Catalogue of Microorganisms (GCM) 10K type strain sequencing project: providing services to taxonomists for standard genome sequencing and annotation.</title>
        <authorList>
            <consortium name="The Broad Institute Genomics Platform"/>
            <consortium name="The Broad Institute Genome Sequencing Center for Infectious Disease"/>
            <person name="Wu L."/>
            <person name="Ma J."/>
        </authorList>
    </citation>
    <scope>NUCLEOTIDE SEQUENCE [LARGE SCALE GENOMIC DNA]</scope>
    <source>
        <strain evidence="4">CGMCC 1.15931</strain>
    </source>
</reference>
<organism evidence="2 3">
    <name type="scientific">Pseudoduganella buxea</name>
    <dbReference type="NCBI Taxonomy" id="1949069"/>
    <lineage>
        <taxon>Bacteria</taxon>
        <taxon>Pseudomonadati</taxon>
        <taxon>Pseudomonadota</taxon>
        <taxon>Betaproteobacteria</taxon>
        <taxon>Burkholderiales</taxon>
        <taxon>Oxalobacteraceae</taxon>
        <taxon>Telluria group</taxon>
        <taxon>Pseudoduganella</taxon>
    </lineage>
</organism>
<dbReference type="EMBL" id="WNKZ01000179">
    <property type="protein sequence ID" value="MTV56423.1"/>
    <property type="molecule type" value="Genomic_DNA"/>
</dbReference>
<dbReference type="Gene3D" id="2.30.110.50">
    <property type="match status" value="1"/>
</dbReference>
<evidence type="ECO:0000313" key="2">
    <source>
        <dbReference type="EMBL" id="MTV56423.1"/>
    </source>
</evidence>
<reference evidence="2 3" key="3">
    <citation type="submission" date="2019-11" db="EMBL/GenBank/DDBJ databases">
        <title>Type strains purchased from KCTC, JCM and DSMZ.</title>
        <authorList>
            <person name="Lu H."/>
        </authorList>
    </citation>
    <scope>NUCLEOTIDE SEQUENCE [LARGE SCALE GENOMIC DNA]</scope>
    <source>
        <strain evidence="2 3">KCTC 52429</strain>
    </source>
</reference>
<dbReference type="RefSeq" id="WP_155473635.1">
    <property type="nucleotide sequence ID" value="NZ_BMKG01000058.1"/>
</dbReference>
<evidence type="ECO:0000313" key="3">
    <source>
        <dbReference type="Proteomes" id="UP000430634"/>
    </source>
</evidence>
<reference evidence="1" key="4">
    <citation type="submission" date="2024-05" db="EMBL/GenBank/DDBJ databases">
        <authorList>
            <person name="Sun Q."/>
            <person name="Zhou Y."/>
        </authorList>
    </citation>
    <scope>NUCLEOTIDE SEQUENCE</scope>
    <source>
        <strain evidence="1">CGMCC 1.15931</strain>
    </source>
</reference>
<keyword evidence="4" id="KW-1185">Reference proteome</keyword>
<dbReference type="Proteomes" id="UP000430634">
    <property type="component" value="Unassembled WGS sequence"/>
</dbReference>
<accession>A0A6I3T4N5</accession>
<sequence>MRRLAPGHAFTLTQHERYGPDSDAFVALWVEHEARNNFQAQIKTAAGGGLVENGTYRNRFGCVRDAVAIVPRAAAAAHPVTALGPQTAIVVGLADAVAHTGRDHQVRIQFASQRGEGANAGGMAHNTDETGNAPGRRALGHLRTLAVDYGHAFHYIVKNSLISKALSFGPGNALLPHRGGF</sequence>
<evidence type="ECO:0000313" key="1">
    <source>
        <dbReference type="EMBL" id="GGC25592.1"/>
    </source>
</evidence>
<name>A0A6I3T4N5_9BURK</name>
<gene>
    <name evidence="1" type="ORF">GCM10011572_53720</name>
    <name evidence="2" type="ORF">GM672_27285</name>
</gene>
<reference evidence="1" key="1">
    <citation type="journal article" date="2014" name="Int. J. Syst. Evol. Microbiol.">
        <title>Complete genome of a new Firmicutes species belonging to the dominant human colonic microbiota ('Ruminococcus bicirculans') reveals two chromosomes and a selective capacity to utilize plant glucans.</title>
        <authorList>
            <consortium name="NISC Comparative Sequencing Program"/>
            <person name="Wegmann U."/>
            <person name="Louis P."/>
            <person name="Goesmann A."/>
            <person name="Henrissat B."/>
            <person name="Duncan S.H."/>
            <person name="Flint H.J."/>
        </authorList>
    </citation>
    <scope>NUCLEOTIDE SEQUENCE</scope>
    <source>
        <strain evidence="1">CGMCC 1.15931</strain>
    </source>
</reference>
<dbReference type="OrthoDB" id="1907165at2"/>
<proteinExistence type="predicted"/>
<protein>
    <submittedName>
        <fullName evidence="2">Uncharacterized protein</fullName>
    </submittedName>
</protein>
<evidence type="ECO:0000313" key="4">
    <source>
        <dbReference type="Proteomes" id="UP000622638"/>
    </source>
</evidence>
<comment type="caution">
    <text evidence="2">The sequence shown here is derived from an EMBL/GenBank/DDBJ whole genome shotgun (WGS) entry which is preliminary data.</text>
</comment>